<keyword evidence="3" id="KW-1185">Reference proteome</keyword>
<dbReference type="AlphaFoldDB" id="A0A254NCQ6"/>
<dbReference type="Proteomes" id="UP000197446">
    <property type="component" value="Unassembled WGS sequence"/>
</dbReference>
<evidence type="ECO:0000313" key="3">
    <source>
        <dbReference type="Proteomes" id="UP000197446"/>
    </source>
</evidence>
<name>A0A254NCQ6_9BURK</name>
<accession>A0A254NCQ6</accession>
<organism evidence="2 3">
    <name type="scientific">Roseateles puraquae</name>
    <dbReference type="NCBI Taxonomy" id="431059"/>
    <lineage>
        <taxon>Bacteria</taxon>
        <taxon>Pseudomonadati</taxon>
        <taxon>Pseudomonadota</taxon>
        <taxon>Betaproteobacteria</taxon>
        <taxon>Burkholderiales</taxon>
        <taxon>Sphaerotilaceae</taxon>
        <taxon>Roseateles</taxon>
    </lineage>
</organism>
<proteinExistence type="predicted"/>
<feature type="coiled-coil region" evidence="1">
    <location>
        <begin position="321"/>
        <end position="362"/>
    </location>
</feature>
<reference evidence="2 3" key="1">
    <citation type="journal article" date="2007" name="Int. J. Syst. Evol. Microbiol.">
        <title>Description of Pelomonas aquatica sp. nov. and Pelomonas puraquae sp. nov., isolated from industrial and haemodialysis water.</title>
        <authorList>
            <person name="Gomila M."/>
            <person name="Bowien B."/>
            <person name="Falsen E."/>
            <person name="Moore E.R."/>
            <person name="Lalucat J."/>
        </authorList>
    </citation>
    <scope>NUCLEOTIDE SEQUENCE [LARGE SCALE GENOMIC DNA]</scope>
    <source>
        <strain evidence="2 3">CCUG 52769</strain>
    </source>
</reference>
<dbReference type="EMBL" id="NISI01000001">
    <property type="protein sequence ID" value="OWR05745.1"/>
    <property type="molecule type" value="Genomic_DNA"/>
</dbReference>
<sequence length="526" mass="57748">MLAKGFPRIREREILRVAGELGGSDAALAATAARHEVLKWAATQIGTALTADASQLEAFELFRGGRTCIAAGLVDEQRTLWALRVDRPDANVAARTWTTEVTLGYAAGNGRALFSLRLLVGSPEDELLIEPAVPAVVRQLAAACGLLQSGAPMASAPWTVVSEQDAEALVDQLLAPSRNITYLVCTVPEGETAPLINAPLLAKVMLGLARVVIVPAAYTWLLTRELGKSLSVYNGAVRAYLPGFSLDANPMAHRLYLVNWKPGEDRARAASTALRWMAANESIRRLELGSDVLAFSDVRQASLDHERERLRQTGGADKDQLAAAQAQIAALKDDLRRAADTQQWLSDEHKAAEERAQTIEQQLHGAHYRIQHLTDLIRTRGDEPDLDEQLPTTWAEFADWCDQVLSGRVALEASARREVRSAQFEDPQTAARCLLWLAGEYRDSRINGGNGDLRKAIDDGVHNDRCGADSFDYTGSNGRVTVEWHIKNGGNTRDPHRCLRIYYYWDEASQMVMVVSMPAHRRSGAT</sequence>
<evidence type="ECO:0000313" key="2">
    <source>
        <dbReference type="EMBL" id="OWR05745.1"/>
    </source>
</evidence>
<dbReference type="RefSeq" id="WP_088481950.1">
    <property type="nucleotide sequence ID" value="NZ_NISI01000001.1"/>
</dbReference>
<keyword evidence="1" id="KW-0175">Coiled coil</keyword>
<gene>
    <name evidence="2" type="ORF">CDO81_04660</name>
</gene>
<protein>
    <submittedName>
        <fullName evidence="2">Uncharacterized protein</fullName>
    </submittedName>
</protein>
<evidence type="ECO:0000256" key="1">
    <source>
        <dbReference type="SAM" id="Coils"/>
    </source>
</evidence>
<comment type="caution">
    <text evidence="2">The sequence shown here is derived from an EMBL/GenBank/DDBJ whole genome shotgun (WGS) entry which is preliminary data.</text>
</comment>
<dbReference type="OrthoDB" id="6057569at2"/>